<dbReference type="AlphaFoldDB" id="A0AA86UM22"/>
<dbReference type="EMBL" id="CAXDID020000207">
    <property type="protein sequence ID" value="CAL6055826.1"/>
    <property type="molecule type" value="Genomic_DNA"/>
</dbReference>
<proteinExistence type="predicted"/>
<evidence type="ECO:0000256" key="1">
    <source>
        <dbReference type="SAM" id="Phobius"/>
    </source>
</evidence>
<sequence>MQETCTFTDLLVQIKNYYLSFDYSDITVQLLSAVTLTFFLFIVFAREQMHYVAIIVAAVLVILTVDKYKLFYLKLTHERQIILDANRMNELCCVKLPLVLIILFCLFKFLQFVRRNIKTMNKRMEIAEQVIEMTK</sequence>
<keyword evidence="1" id="KW-1133">Transmembrane helix</keyword>
<protein>
    <submittedName>
        <fullName evidence="4">Hypothetical_protein</fullName>
    </submittedName>
</protein>
<dbReference type="Proteomes" id="UP001642409">
    <property type="component" value="Unassembled WGS sequence"/>
</dbReference>
<reference evidence="4 6" key="2">
    <citation type="submission" date="2024-07" db="EMBL/GenBank/DDBJ databases">
        <authorList>
            <person name="Akdeniz Z."/>
        </authorList>
    </citation>
    <scope>NUCLEOTIDE SEQUENCE [LARGE SCALE GENOMIC DNA]</scope>
</reference>
<evidence type="ECO:0000313" key="4">
    <source>
        <dbReference type="EMBL" id="CAL6055826.1"/>
    </source>
</evidence>
<feature type="transmembrane region" description="Helical" evidence="1">
    <location>
        <begin position="51"/>
        <end position="68"/>
    </location>
</feature>
<accession>A0AA86UM22</accession>
<dbReference type="EMBL" id="CATOUU010000727">
    <property type="protein sequence ID" value="CAI9944458.1"/>
    <property type="molecule type" value="Genomic_DNA"/>
</dbReference>
<feature type="transmembrane region" description="Helical" evidence="1">
    <location>
        <begin position="26"/>
        <end position="44"/>
    </location>
</feature>
<evidence type="ECO:0000313" key="6">
    <source>
        <dbReference type="Proteomes" id="UP001642409"/>
    </source>
</evidence>
<reference evidence="2" key="1">
    <citation type="submission" date="2023-06" db="EMBL/GenBank/DDBJ databases">
        <authorList>
            <person name="Kurt Z."/>
        </authorList>
    </citation>
    <scope>NUCLEOTIDE SEQUENCE</scope>
</reference>
<evidence type="ECO:0000313" key="2">
    <source>
        <dbReference type="EMBL" id="CAI9944458.1"/>
    </source>
</evidence>
<dbReference type="EMBL" id="CAXDID020000546">
    <property type="protein sequence ID" value="CAL6101605.1"/>
    <property type="molecule type" value="Genomic_DNA"/>
</dbReference>
<comment type="caution">
    <text evidence="2">The sequence shown here is derived from an EMBL/GenBank/DDBJ whole genome shotgun (WGS) entry which is preliminary data.</text>
</comment>
<evidence type="ECO:0000313" key="5">
    <source>
        <dbReference type="EMBL" id="CAL6101605.1"/>
    </source>
</evidence>
<keyword evidence="1" id="KW-0812">Transmembrane</keyword>
<keyword evidence="6" id="KW-1185">Reference proteome</keyword>
<organism evidence="2">
    <name type="scientific">Hexamita inflata</name>
    <dbReference type="NCBI Taxonomy" id="28002"/>
    <lineage>
        <taxon>Eukaryota</taxon>
        <taxon>Metamonada</taxon>
        <taxon>Diplomonadida</taxon>
        <taxon>Hexamitidae</taxon>
        <taxon>Hexamitinae</taxon>
        <taxon>Hexamita</taxon>
    </lineage>
</organism>
<dbReference type="EMBL" id="CATOUU010000914">
    <property type="protein sequence ID" value="CAI9959104.1"/>
    <property type="molecule type" value="Genomic_DNA"/>
</dbReference>
<name>A0AA86UM22_9EUKA</name>
<gene>
    <name evidence="2" type="ORF">HINF_LOCUS32103</name>
    <name evidence="4" type="ORF">HINF_LOCUS46732</name>
    <name evidence="3" type="ORF">HINF_LOCUS46749</name>
    <name evidence="5" type="ORF">HINF_LOCUS71270</name>
</gene>
<evidence type="ECO:0000313" key="3">
    <source>
        <dbReference type="EMBL" id="CAI9959104.1"/>
    </source>
</evidence>
<keyword evidence="1" id="KW-0472">Membrane</keyword>
<feature type="transmembrane region" description="Helical" evidence="1">
    <location>
        <begin position="96"/>
        <end position="113"/>
    </location>
</feature>